<organism evidence="1 2">
    <name type="scientific">Diphasiastrum complanatum</name>
    <name type="common">Issler's clubmoss</name>
    <name type="synonym">Lycopodium complanatum</name>
    <dbReference type="NCBI Taxonomy" id="34168"/>
    <lineage>
        <taxon>Eukaryota</taxon>
        <taxon>Viridiplantae</taxon>
        <taxon>Streptophyta</taxon>
        <taxon>Embryophyta</taxon>
        <taxon>Tracheophyta</taxon>
        <taxon>Lycopodiopsida</taxon>
        <taxon>Lycopodiales</taxon>
        <taxon>Lycopodiaceae</taxon>
        <taxon>Lycopodioideae</taxon>
        <taxon>Diphasiastrum</taxon>
    </lineage>
</organism>
<comment type="caution">
    <text evidence="1">The sequence shown here is derived from an EMBL/GenBank/DDBJ whole genome shotgun (WGS) entry which is preliminary data.</text>
</comment>
<name>A0ACC2C5V2_DIPCM</name>
<proteinExistence type="predicted"/>
<protein>
    <submittedName>
        <fullName evidence="1">Uncharacterized protein</fullName>
    </submittedName>
</protein>
<keyword evidence="2" id="KW-1185">Reference proteome</keyword>
<sequence length="284" mass="30903">MGESEEKNQRWRSLRIVLPDAMASESGGVAYLFLHRPSRSNALNPDIFQELPLAIAALDSNPNVRVIVLQGSGKHFCAGIDLDTLANADHVSNAIGRHKEQFARSVKQMQAAFTAFEECRKPVIAAIHGACLGAGVDMITACDLRYCTKEALFSVKEVDLAITADLGTLQRLPGIVGYGHAIDLALTGRTFNGSEAKTIGLVQEVFASKQELDDKVGILAHEMATKSPLSVMGIKSVLLKSRDLTVAQGLDYVRTWSTAFLHSEDLEEVVKARAEKRKPVFSKL</sequence>
<reference evidence="2" key="1">
    <citation type="journal article" date="2024" name="Proc. Natl. Acad. Sci. U.S.A.">
        <title>Extraordinary preservation of gene collinearity over three hundred million years revealed in homosporous lycophytes.</title>
        <authorList>
            <person name="Li C."/>
            <person name="Wickell D."/>
            <person name="Kuo L.Y."/>
            <person name="Chen X."/>
            <person name="Nie B."/>
            <person name="Liao X."/>
            <person name="Peng D."/>
            <person name="Ji J."/>
            <person name="Jenkins J."/>
            <person name="Williams M."/>
            <person name="Shu S."/>
            <person name="Plott C."/>
            <person name="Barry K."/>
            <person name="Rajasekar S."/>
            <person name="Grimwood J."/>
            <person name="Han X."/>
            <person name="Sun S."/>
            <person name="Hou Z."/>
            <person name="He W."/>
            <person name="Dai G."/>
            <person name="Sun C."/>
            <person name="Schmutz J."/>
            <person name="Leebens-Mack J.H."/>
            <person name="Li F.W."/>
            <person name="Wang L."/>
        </authorList>
    </citation>
    <scope>NUCLEOTIDE SEQUENCE [LARGE SCALE GENOMIC DNA]</scope>
    <source>
        <strain evidence="2">cv. PW_Plant_1</strain>
    </source>
</reference>
<dbReference type="EMBL" id="CM055103">
    <property type="protein sequence ID" value="KAJ7537219.1"/>
    <property type="molecule type" value="Genomic_DNA"/>
</dbReference>
<dbReference type="Proteomes" id="UP001162992">
    <property type="component" value="Chromosome 12"/>
</dbReference>
<evidence type="ECO:0000313" key="2">
    <source>
        <dbReference type="Proteomes" id="UP001162992"/>
    </source>
</evidence>
<accession>A0ACC2C5V2</accession>
<gene>
    <name evidence="1" type="ORF">O6H91_12G103400</name>
</gene>
<evidence type="ECO:0000313" key="1">
    <source>
        <dbReference type="EMBL" id="KAJ7537219.1"/>
    </source>
</evidence>